<dbReference type="PROSITE" id="PS51155">
    <property type="entry name" value="CHIT_BIND_RR_2"/>
    <property type="match status" value="1"/>
</dbReference>
<comment type="caution">
    <text evidence="4">The sequence shown here is derived from an EMBL/GenBank/DDBJ whole genome shotgun (WGS) entry which is preliminary data.</text>
</comment>
<dbReference type="Proteomes" id="UP001151699">
    <property type="component" value="Chromosome B"/>
</dbReference>
<dbReference type="AlphaFoldDB" id="A0A9Q0N101"/>
<dbReference type="Pfam" id="PF00379">
    <property type="entry name" value="Chitin_bind_4"/>
    <property type="match status" value="1"/>
</dbReference>
<dbReference type="InterPro" id="IPR051217">
    <property type="entry name" value="Insect_Cuticle_Struc_Prot"/>
</dbReference>
<dbReference type="PANTHER" id="PTHR12236:SF76">
    <property type="entry name" value="ADULT-SPECIFIC CUTICULAR PROTEIN ACP-20-LIKE PROTEIN"/>
    <property type="match status" value="1"/>
</dbReference>
<keyword evidence="3" id="KW-0732">Signal</keyword>
<keyword evidence="1 2" id="KW-0193">Cuticle</keyword>
<evidence type="ECO:0000313" key="4">
    <source>
        <dbReference type="EMBL" id="KAJ6641673.1"/>
    </source>
</evidence>
<dbReference type="GO" id="GO:0005615">
    <property type="term" value="C:extracellular space"/>
    <property type="evidence" value="ECO:0007669"/>
    <property type="project" value="TreeGrafter"/>
</dbReference>
<reference evidence="4" key="1">
    <citation type="submission" date="2022-07" db="EMBL/GenBank/DDBJ databases">
        <authorList>
            <person name="Trinca V."/>
            <person name="Uliana J.V.C."/>
            <person name="Torres T.T."/>
            <person name="Ward R.J."/>
            <person name="Monesi N."/>
        </authorList>
    </citation>
    <scope>NUCLEOTIDE SEQUENCE</scope>
    <source>
        <strain evidence="4">HSMRA1968</strain>
        <tissue evidence="4">Whole embryos</tissue>
    </source>
</reference>
<dbReference type="GO" id="GO:0031012">
    <property type="term" value="C:extracellular matrix"/>
    <property type="evidence" value="ECO:0007669"/>
    <property type="project" value="TreeGrafter"/>
</dbReference>
<sequence>MNSVGVLICLSALIYCTYAGYAHSYSHLHQHHEDGHEHHEIPQHHEEYHHDHDPIHYKFGYSVHDPHTGDKKEAWEHRSGDAVKGSYSLVEPDGSKRIVDYTSDKHHGFNAVVKKIGHHGHHSVEHFPSHEY</sequence>
<proteinExistence type="predicted"/>
<evidence type="ECO:0000256" key="3">
    <source>
        <dbReference type="SAM" id="SignalP"/>
    </source>
</evidence>
<keyword evidence="5" id="KW-1185">Reference proteome</keyword>
<organism evidence="4 5">
    <name type="scientific">Pseudolycoriella hygida</name>
    <dbReference type="NCBI Taxonomy" id="35572"/>
    <lineage>
        <taxon>Eukaryota</taxon>
        <taxon>Metazoa</taxon>
        <taxon>Ecdysozoa</taxon>
        <taxon>Arthropoda</taxon>
        <taxon>Hexapoda</taxon>
        <taxon>Insecta</taxon>
        <taxon>Pterygota</taxon>
        <taxon>Neoptera</taxon>
        <taxon>Endopterygota</taxon>
        <taxon>Diptera</taxon>
        <taxon>Nematocera</taxon>
        <taxon>Sciaroidea</taxon>
        <taxon>Sciaridae</taxon>
        <taxon>Pseudolycoriella</taxon>
    </lineage>
</organism>
<evidence type="ECO:0000313" key="5">
    <source>
        <dbReference type="Proteomes" id="UP001151699"/>
    </source>
</evidence>
<dbReference type="GO" id="GO:0042302">
    <property type="term" value="F:structural constituent of cuticle"/>
    <property type="evidence" value="ECO:0007669"/>
    <property type="project" value="UniProtKB-UniRule"/>
</dbReference>
<accession>A0A9Q0N101</accession>
<dbReference type="PRINTS" id="PR00947">
    <property type="entry name" value="CUTICLE"/>
</dbReference>
<dbReference type="PANTHER" id="PTHR12236">
    <property type="entry name" value="STRUCTURAL CONTITUENT OF CUTICLE"/>
    <property type="match status" value="1"/>
</dbReference>
<evidence type="ECO:0000256" key="1">
    <source>
        <dbReference type="ARBA" id="ARBA00022460"/>
    </source>
</evidence>
<feature type="chain" id="PRO_5040132535" evidence="3">
    <location>
        <begin position="20"/>
        <end position="132"/>
    </location>
</feature>
<evidence type="ECO:0000256" key="2">
    <source>
        <dbReference type="PROSITE-ProRule" id="PRU00497"/>
    </source>
</evidence>
<dbReference type="EMBL" id="WJQU01000002">
    <property type="protein sequence ID" value="KAJ6641673.1"/>
    <property type="molecule type" value="Genomic_DNA"/>
</dbReference>
<feature type="signal peptide" evidence="3">
    <location>
        <begin position="1"/>
        <end position="19"/>
    </location>
</feature>
<dbReference type="OrthoDB" id="6382835at2759"/>
<name>A0A9Q0N101_9DIPT</name>
<protein>
    <submittedName>
        <fullName evidence="4">Adult-specific cuticular protein ACP-20</fullName>
    </submittedName>
</protein>
<dbReference type="InterPro" id="IPR000618">
    <property type="entry name" value="Insect_cuticle"/>
</dbReference>
<gene>
    <name evidence="4" type="primary">ACP20_0</name>
    <name evidence="4" type="ORF">Bhyg_06613</name>
</gene>